<comment type="caution">
    <text evidence="2">The sequence shown here is derived from an EMBL/GenBank/DDBJ whole genome shotgun (WGS) entry which is preliminary data.</text>
</comment>
<gene>
    <name evidence="2" type="ORF">ABT276_26235</name>
</gene>
<name>A0ABV1V199_9ACTN</name>
<sequence>MSMMDKLKNMLKGHPERTDQGIEKAGDYVDDRTQGKHRRHVDTGQDRMRDQFGGGGTAGTERRDEPPPQ</sequence>
<feature type="compositionally biased region" description="Basic and acidic residues" evidence="1">
    <location>
        <begin position="60"/>
        <end position="69"/>
    </location>
</feature>
<feature type="region of interest" description="Disordered" evidence="1">
    <location>
        <begin position="1"/>
        <end position="69"/>
    </location>
</feature>
<keyword evidence="3" id="KW-1185">Reference proteome</keyword>
<reference evidence="2 3" key="1">
    <citation type="submission" date="2024-06" db="EMBL/GenBank/DDBJ databases">
        <title>The Natural Products Discovery Center: Release of the First 8490 Sequenced Strains for Exploring Actinobacteria Biosynthetic Diversity.</title>
        <authorList>
            <person name="Kalkreuter E."/>
            <person name="Kautsar S.A."/>
            <person name="Yang D."/>
            <person name="Bader C.D."/>
            <person name="Teijaro C.N."/>
            <person name="Fluegel L."/>
            <person name="Davis C.M."/>
            <person name="Simpson J.R."/>
            <person name="Lauterbach L."/>
            <person name="Steele A.D."/>
            <person name="Gui C."/>
            <person name="Meng S."/>
            <person name="Li G."/>
            <person name="Viehrig K."/>
            <person name="Ye F."/>
            <person name="Su P."/>
            <person name="Kiefer A.F."/>
            <person name="Nichols A."/>
            <person name="Cepeda A.J."/>
            <person name="Yan W."/>
            <person name="Fan B."/>
            <person name="Jiang Y."/>
            <person name="Adhikari A."/>
            <person name="Zheng C.-J."/>
            <person name="Schuster L."/>
            <person name="Cowan T.M."/>
            <person name="Smanski M.J."/>
            <person name="Chevrette M.G."/>
            <person name="De Carvalho L.P.S."/>
            <person name="Shen B."/>
        </authorList>
    </citation>
    <scope>NUCLEOTIDE SEQUENCE [LARGE SCALE GENOMIC DNA]</scope>
    <source>
        <strain evidence="2 3">NPDC000837</strain>
    </source>
</reference>
<dbReference type="InterPro" id="IPR028037">
    <property type="entry name" value="Antitoxin_Rv0909/MT0933"/>
</dbReference>
<feature type="compositionally biased region" description="Basic and acidic residues" evidence="1">
    <location>
        <begin position="41"/>
        <end position="50"/>
    </location>
</feature>
<organism evidence="2 3">
    <name type="scientific">Streptomyces xantholiticus</name>
    <dbReference type="NCBI Taxonomy" id="68285"/>
    <lineage>
        <taxon>Bacteria</taxon>
        <taxon>Bacillati</taxon>
        <taxon>Actinomycetota</taxon>
        <taxon>Actinomycetes</taxon>
        <taxon>Kitasatosporales</taxon>
        <taxon>Streptomycetaceae</taxon>
        <taxon>Streptomyces</taxon>
    </lineage>
</organism>
<dbReference type="Pfam" id="PF14013">
    <property type="entry name" value="MT0933_antitox"/>
    <property type="match status" value="1"/>
</dbReference>
<dbReference type="RefSeq" id="WP_100106799.1">
    <property type="nucleotide sequence ID" value="NZ_JBEPBX010000028.1"/>
</dbReference>
<evidence type="ECO:0000313" key="3">
    <source>
        <dbReference type="Proteomes" id="UP001445472"/>
    </source>
</evidence>
<protein>
    <submittedName>
        <fullName evidence="2">Antitoxin</fullName>
    </submittedName>
</protein>
<evidence type="ECO:0000256" key="1">
    <source>
        <dbReference type="SAM" id="MobiDB-lite"/>
    </source>
</evidence>
<proteinExistence type="predicted"/>
<evidence type="ECO:0000313" key="2">
    <source>
        <dbReference type="EMBL" id="MER6616799.1"/>
    </source>
</evidence>
<dbReference type="EMBL" id="JBEPBX010000028">
    <property type="protein sequence ID" value="MER6616799.1"/>
    <property type="molecule type" value="Genomic_DNA"/>
</dbReference>
<accession>A0ABV1V199</accession>
<dbReference type="Proteomes" id="UP001445472">
    <property type="component" value="Unassembled WGS sequence"/>
</dbReference>
<feature type="compositionally biased region" description="Basic and acidic residues" evidence="1">
    <location>
        <begin position="1"/>
        <end position="34"/>
    </location>
</feature>